<feature type="region of interest" description="Disordered" evidence="1">
    <location>
        <begin position="1"/>
        <end position="69"/>
    </location>
</feature>
<dbReference type="HOGENOM" id="CLU_2769036_0_0_7"/>
<feature type="compositionally biased region" description="Basic and acidic residues" evidence="1">
    <location>
        <begin position="11"/>
        <end position="38"/>
    </location>
</feature>
<dbReference type="KEGG" id="dak:DaAHT2_0942"/>
<dbReference type="Proteomes" id="UP000001508">
    <property type="component" value="Chromosome"/>
</dbReference>
<proteinExistence type="predicted"/>
<reference evidence="3" key="1">
    <citation type="submission" date="2010-02" db="EMBL/GenBank/DDBJ databases">
        <title>Complete sequence of Desulfurivibrio alkaliphilus AHT2.</title>
        <authorList>
            <consortium name="US DOE Joint Genome Institute"/>
            <person name="Pitluck S."/>
            <person name="Chertkov O."/>
            <person name="Detter J.C."/>
            <person name="Han C."/>
            <person name="Tapia R."/>
            <person name="Larimer F."/>
            <person name="Land M."/>
            <person name="Hauser L."/>
            <person name="Kyrpides N."/>
            <person name="Mikhailova N."/>
            <person name="Sorokin D.Y."/>
            <person name="Muyzer G."/>
            <person name="Woyke T."/>
        </authorList>
    </citation>
    <scope>NUCLEOTIDE SEQUENCE [LARGE SCALE GENOMIC DNA]</scope>
    <source>
        <strain evidence="3">DSM 19089 / UNIQEM U267 / AHT2</strain>
    </source>
</reference>
<evidence type="ECO:0000256" key="1">
    <source>
        <dbReference type="SAM" id="MobiDB-lite"/>
    </source>
</evidence>
<dbReference type="STRING" id="589865.DaAHT2_0942"/>
<evidence type="ECO:0000313" key="3">
    <source>
        <dbReference type="Proteomes" id="UP000001508"/>
    </source>
</evidence>
<protein>
    <submittedName>
        <fullName evidence="2">Uncharacterized protein</fullName>
    </submittedName>
</protein>
<accession>D6Z270</accession>
<dbReference type="InParanoid" id="D6Z270"/>
<keyword evidence="3" id="KW-1185">Reference proteome</keyword>
<evidence type="ECO:0000313" key="2">
    <source>
        <dbReference type="EMBL" id="ADH85645.1"/>
    </source>
</evidence>
<dbReference type="EMBL" id="CP001940">
    <property type="protein sequence ID" value="ADH85645.1"/>
    <property type="molecule type" value="Genomic_DNA"/>
</dbReference>
<name>D6Z270_DESAT</name>
<sequence>MAGGVLVRVRPPPEDMDVREGAAASEADRTSAENEHQRATGQPPNGHNLDTHISFVRHKKGENTCDERK</sequence>
<dbReference type="AlphaFoldDB" id="D6Z270"/>
<organism evidence="2 3">
    <name type="scientific">Desulfurivibrio alkaliphilus (strain DSM 19089 / UNIQEM U267 / AHT2)</name>
    <dbReference type="NCBI Taxonomy" id="589865"/>
    <lineage>
        <taxon>Bacteria</taxon>
        <taxon>Pseudomonadati</taxon>
        <taxon>Thermodesulfobacteriota</taxon>
        <taxon>Desulfobulbia</taxon>
        <taxon>Desulfobulbales</taxon>
        <taxon>Desulfobulbaceae</taxon>
        <taxon>Desulfurivibrio</taxon>
    </lineage>
</organism>
<gene>
    <name evidence="2" type="ordered locus">DaAHT2_0942</name>
</gene>